<dbReference type="InterPro" id="IPR036822">
    <property type="entry name" value="CutC-like_dom_sf"/>
</dbReference>
<dbReference type="Gene3D" id="3.20.20.380">
    <property type="entry name" value="Copper homeostasis (CutC) domain"/>
    <property type="match status" value="1"/>
</dbReference>
<organism evidence="3 4">
    <name type="scientific">Spiroplasma litorale</name>
    <dbReference type="NCBI Taxonomy" id="216942"/>
    <lineage>
        <taxon>Bacteria</taxon>
        <taxon>Bacillati</taxon>
        <taxon>Mycoplasmatota</taxon>
        <taxon>Mollicutes</taxon>
        <taxon>Entomoplasmatales</taxon>
        <taxon>Spiroplasmataceae</taxon>
        <taxon>Spiroplasma</taxon>
    </lineage>
</organism>
<keyword evidence="4" id="KW-1185">Reference proteome</keyword>
<sequence length="219" mass="24665">MYLEVIAKDLEDVKDINNTSANRIELCKDLLVGGLTPDFDLIKQATELSKLPINVIVRRTHENFVYSKQEKKQILEDISFIKQTKANGIVFGALTKKNKIDIKFLKKVIKAKGNKEITFHKAFDEVNNFVKSYKILNKLNVTSVLTSGGLDLANGIDILNKLKKLDLKTIILVGGGVTKDNFSSIKKISGFVHIGRLARKNNSWEQPINKETINNLIKK</sequence>
<protein>
    <recommendedName>
        <fullName evidence="2">Copper homeostasis protein cutC homolog</fullName>
    </recommendedName>
</protein>
<dbReference type="PANTHER" id="PTHR12598">
    <property type="entry name" value="COPPER HOMEOSTASIS PROTEIN CUTC"/>
    <property type="match status" value="1"/>
</dbReference>
<dbReference type="RefSeq" id="WP_075057972.1">
    <property type="nucleotide sequence ID" value="NZ_CP012357.1"/>
</dbReference>
<dbReference type="EMBL" id="CP012357">
    <property type="protein sequence ID" value="AKX33875.1"/>
    <property type="molecule type" value="Genomic_DNA"/>
</dbReference>
<dbReference type="PATRIC" id="fig|216942.3.peg.214"/>
<dbReference type="STRING" id="216942.SLITO_v1c02140"/>
<dbReference type="GO" id="GO:0005507">
    <property type="term" value="F:copper ion binding"/>
    <property type="evidence" value="ECO:0007669"/>
    <property type="project" value="TreeGrafter"/>
</dbReference>
<name>A0A0K1W0N7_9MOLU</name>
<dbReference type="InterPro" id="IPR005627">
    <property type="entry name" value="CutC-like"/>
</dbReference>
<dbReference type="Pfam" id="PF03932">
    <property type="entry name" value="CutC"/>
    <property type="match status" value="1"/>
</dbReference>
<dbReference type="Proteomes" id="UP000067476">
    <property type="component" value="Chromosome"/>
</dbReference>
<comment type="similarity">
    <text evidence="1">Belongs to the CutC family.</text>
</comment>
<evidence type="ECO:0000313" key="3">
    <source>
        <dbReference type="EMBL" id="AKX33875.1"/>
    </source>
</evidence>
<gene>
    <name evidence="3" type="primary">cutC</name>
    <name evidence="3" type="ORF">SLITO_v1c02140</name>
</gene>
<dbReference type="PANTHER" id="PTHR12598:SF0">
    <property type="entry name" value="COPPER HOMEOSTASIS PROTEIN CUTC HOMOLOG"/>
    <property type="match status" value="1"/>
</dbReference>
<dbReference type="AlphaFoldDB" id="A0A0K1W0N7"/>
<dbReference type="OrthoDB" id="9815677at2"/>
<reference evidence="3 4" key="1">
    <citation type="journal article" date="2015" name="Genome Announc.">
        <title>Complete Genome Sequence of Spiroplasma litorale TN-1T (DSM 21781), a Bacterium Isolated from a Green-Eyed Horsefly (Tabanus nigrovittatus).</title>
        <authorList>
            <person name="Lo W.S."/>
            <person name="Lai Y.C."/>
            <person name="Lien Y.W."/>
            <person name="Wang T.H."/>
            <person name="Kuo C.H."/>
        </authorList>
    </citation>
    <scope>NUCLEOTIDE SEQUENCE [LARGE SCALE GENOMIC DNA]</scope>
    <source>
        <strain evidence="3 4">TN-1</strain>
    </source>
</reference>
<accession>A0A0K1W0N7</accession>
<dbReference type="SUPFAM" id="SSF110395">
    <property type="entry name" value="CutC-like"/>
    <property type="match status" value="1"/>
</dbReference>
<evidence type="ECO:0000256" key="1">
    <source>
        <dbReference type="ARBA" id="ARBA00007768"/>
    </source>
</evidence>
<dbReference type="KEGG" id="sll:SLITO_v1c02140"/>
<evidence type="ECO:0000256" key="2">
    <source>
        <dbReference type="ARBA" id="ARBA00019014"/>
    </source>
</evidence>
<evidence type="ECO:0000313" key="4">
    <source>
        <dbReference type="Proteomes" id="UP000067476"/>
    </source>
</evidence>
<proteinExistence type="inferred from homology"/>